<name>A0A392M1C1_9FABA</name>
<reference evidence="3 4" key="1">
    <citation type="journal article" date="2018" name="Front. Plant Sci.">
        <title>Red Clover (Trifolium pratense) and Zigzag Clover (T. medium) - A Picture of Genomic Similarities and Differences.</title>
        <authorList>
            <person name="Dluhosova J."/>
            <person name="Istvanek J."/>
            <person name="Nedelnik J."/>
            <person name="Repkova J."/>
        </authorList>
    </citation>
    <scope>NUCLEOTIDE SEQUENCE [LARGE SCALE GENOMIC DNA]</scope>
    <source>
        <strain evidence="4">cv. 10/8</strain>
        <tissue evidence="3">Leaf</tissue>
    </source>
</reference>
<dbReference type="Proteomes" id="UP000265520">
    <property type="component" value="Unassembled WGS sequence"/>
</dbReference>
<evidence type="ECO:0000313" key="4">
    <source>
        <dbReference type="Proteomes" id="UP000265520"/>
    </source>
</evidence>
<proteinExistence type="predicted"/>
<comment type="caution">
    <text evidence="3">The sequence shown here is derived from an EMBL/GenBank/DDBJ whole genome shotgun (WGS) entry which is preliminary data.</text>
</comment>
<feature type="region of interest" description="Disordered" evidence="1">
    <location>
        <begin position="1"/>
        <end position="61"/>
    </location>
</feature>
<dbReference type="InterPro" id="IPR019557">
    <property type="entry name" value="AminoTfrase-like_pln_mobile"/>
</dbReference>
<dbReference type="Pfam" id="PF10536">
    <property type="entry name" value="PMD"/>
    <property type="match status" value="1"/>
</dbReference>
<dbReference type="EMBL" id="LXQA010001020">
    <property type="protein sequence ID" value="MCH80404.1"/>
    <property type="molecule type" value="Genomic_DNA"/>
</dbReference>
<dbReference type="GO" id="GO:0010073">
    <property type="term" value="P:meristem maintenance"/>
    <property type="evidence" value="ECO:0007669"/>
    <property type="project" value="InterPro"/>
</dbReference>
<organism evidence="3 4">
    <name type="scientific">Trifolium medium</name>
    <dbReference type="NCBI Taxonomy" id="97028"/>
    <lineage>
        <taxon>Eukaryota</taxon>
        <taxon>Viridiplantae</taxon>
        <taxon>Streptophyta</taxon>
        <taxon>Embryophyta</taxon>
        <taxon>Tracheophyta</taxon>
        <taxon>Spermatophyta</taxon>
        <taxon>Magnoliopsida</taxon>
        <taxon>eudicotyledons</taxon>
        <taxon>Gunneridae</taxon>
        <taxon>Pentapetalae</taxon>
        <taxon>rosids</taxon>
        <taxon>fabids</taxon>
        <taxon>Fabales</taxon>
        <taxon>Fabaceae</taxon>
        <taxon>Papilionoideae</taxon>
        <taxon>50 kb inversion clade</taxon>
        <taxon>NPAAA clade</taxon>
        <taxon>Hologalegina</taxon>
        <taxon>IRL clade</taxon>
        <taxon>Trifolieae</taxon>
        <taxon>Trifolium</taxon>
    </lineage>
</organism>
<evidence type="ECO:0000313" key="3">
    <source>
        <dbReference type="EMBL" id="MCH80404.1"/>
    </source>
</evidence>
<dbReference type="AlphaFoldDB" id="A0A392M1C1"/>
<feature type="domain" description="Aminotransferase-like plant mobile" evidence="2">
    <location>
        <begin position="76"/>
        <end position="142"/>
    </location>
</feature>
<accession>A0A392M1C1</accession>
<feature type="compositionally biased region" description="Acidic residues" evidence="1">
    <location>
        <begin position="45"/>
        <end position="61"/>
    </location>
</feature>
<protein>
    <submittedName>
        <fullName evidence="3">Serine/threonine-protein phosphatase 7 long form-like protein</fullName>
    </submittedName>
</protein>
<gene>
    <name evidence="3" type="ORF">A2U01_0001172</name>
</gene>
<sequence>GKKGPSATASARREKVSERLTKPRCQRQAQPEPEALEVDVAKDDHDEEEQHEEDMQEAQPEEDGVVGLANTGFTFLDAPLLATFVKRWHAKTSSFYMSSGEMTVTLDDIRCLMYLPIEGRLLDHDGILSKAEAIELNLLGQVPLTLTMKTYLLFLVDTAIFSSKANNYIDITFLKYFRDLRMVDTYVWGPVAPAFTYWELTNAIVPMCKYFAGYLTLLQFYHHFDDIGREEDDEYEERMPHAAKLFGYVQTIQRHSHRPTPPTTTPQQIDHQYTQFLDWVLTPNMLGKHALYQWLTTQDYMTWYMKISHLYIITLPPENPPRPTELDAIVQQEASTEAREHMIWWLHCAASEITQKLMVNGNIPQDYHPYVALQEIEKETMPYIFQNRDRGVQILSRMLLVIISE</sequence>
<feature type="compositionally biased region" description="Basic and acidic residues" evidence="1">
    <location>
        <begin position="11"/>
        <end position="21"/>
    </location>
</feature>
<evidence type="ECO:0000259" key="2">
    <source>
        <dbReference type="Pfam" id="PF10536"/>
    </source>
</evidence>
<evidence type="ECO:0000256" key="1">
    <source>
        <dbReference type="SAM" id="MobiDB-lite"/>
    </source>
</evidence>
<dbReference type="InterPro" id="IPR044824">
    <property type="entry name" value="MAIN-like"/>
</dbReference>
<dbReference type="PANTHER" id="PTHR46033">
    <property type="entry name" value="PROTEIN MAIN-LIKE 2"/>
    <property type="match status" value="1"/>
</dbReference>
<dbReference type="PANTHER" id="PTHR46033:SF1">
    <property type="entry name" value="PROTEIN MAIN-LIKE 2"/>
    <property type="match status" value="1"/>
</dbReference>
<feature type="non-terminal residue" evidence="3">
    <location>
        <position position="1"/>
    </location>
</feature>
<keyword evidence="4" id="KW-1185">Reference proteome</keyword>